<dbReference type="PANTHER" id="PTHR43498:SF1">
    <property type="entry name" value="COB--COM HETERODISULFIDE REDUCTASE IRON-SULFUR SUBUNIT A"/>
    <property type="match status" value="1"/>
</dbReference>
<evidence type="ECO:0000256" key="8">
    <source>
        <dbReference type="ARBA" id="ARBA00023004"/>
    </source>
</evidence>
<dbReference type="AlphaFoldDB" id="A0A8J6N0N5"/>
<keyword evidence="4" id="KW-0479">Metal-binding</keyword>
<name>A0A8J6N0N5_9DELT</name>
<dbReference type="Proteomes" id="UP000650524">
    <property type="component" value="Unassembled WGS sequence"/>
</dbReference>
<dbReference type="GO" id="GO:0016491">
    <property type="term" value="F:oxidoreductase activity"/>
    <property type="evidence" value="ECO:0007669"/>
    <property type="project" value="UniProtKB-KW"/>
</dbReference>
<dbReference type="SUPFAM" id="SSF54862">
    <property type="entry name" value="4Fe-4S ferredoxins"/>
    <property type="match status" value="2"/>
</dbReference>
<dbReference type="PROSITE" id="PS00198">
    <property type="entry name" value="4FE4S_FER_1"/>
    <property type="match status" value="3"/>
</dbReference>
<dbReference type="InterPro" id="IPR017896">
    <property type="entry name" value="4Fe4S_Fe-S-bd"/>
</dbReference>
<evidence type="ECO:0000259" key="11">
    <source>
        <dbReference type="PROSITE" id="PS51379"/>
    </source>
</evidence>
<gene>
    <name evidence="12" type="ORF">H8E19_07130</name>
</gene>
<proteinExistence type="inferred from homology"/>
<feature type="domain" description="4Fe-4S ferredoxin-type" evidence="11">
    <location>
        <begin position="114"/>
        <end position="146"/>
    </location>
</feature>
<evidence type="ECO:0000256" key="2">
    <source>
        <dbReference type="ARBA" id="ARBA00006561"/>
    </source>
</evidence>
<reference evidence="12 13" key="1">
    <citation type="submission" date="2020-08" db="EMBL/GenBank/DDBJ databases">
        <title>Bridging the membrane lipid divide: bacteria of the FCB group superphylum have the potential to synthesize archaeal ether lipids.</title>
        <authorList>
            <person name="Villanueva L."/>
            <person name="Von Meijenfeldt F.A.B."/>
            <person name="Westbye A.B."/>
            <person name="Yadav S."/>
            <person name="Hopmans E.C."/>
            <person name="Dutilh B.E."/>
            <person name="Sinninghe Damste J.S."/>
        </authorList>
    </citation>
    <scope>NUCLEOTIDE SEQUENCE [LARGE SCALE GENOMIC DNA]</scope>
    <source>
        <strain evidence="12">NIOZ-UU27</strain>
    </source>
</reference>
<dbReference type="InterPro" id="IPR001041">
    <property type="entry name" value="2Fe-2S_ferredoxin-type"/>
</dbReference>
<dbReference type="Pfam" id="PF07992">
    <property type="entry name" value="Pyr_redox_2"/>
    <property type="match status" value="2"/>
</dbReference>
<dbReference type="FunFam" id="3.30.70.20:FF:000035">
    <property type="entry name" value="Iron hydrogenase 1"/>
    <property type="match status" value="1"/>
</dbReference>
<comment type="similarity">
    <text evidence="2">Belongs to the HdrA family.</text>
</comment>
<keyword evidence="6" id="KW-0285">Flavoprotein</keyword>
<comment type="cofactor">
    <cofactor evidence="1">
        <name>FAD</name>
        <dbReference type="ChEBI" id="CHEBI:57692"/>
    </cofactor>
</comment>
<sequence length="1079" mass="119500">MITFKLNGKDVQAEEGEFILQVADKYGAGIPTLCHHKALEPAGMCRLCTVELFDGRRTRFVTACNYPIWAGMEVNTDSEAVHQVRRLIVELLFARCPDVPVIKELAAGYNIEEPRFKKKDDDCILCGLCVRICEKMGNSAITLTGRGVDIKVDTPFHEQTDICMACGACASVCPTGHIKLEDITKHVVKPIPSEYDMGLKGRKPIYVPYAQAIPNKPAIDRSKCVHFKTGGCKICTEFCGVNAIDHSQEDETVELNVGAIILAPGFQPFNPKQYETYGYSAYPNVVTSMEFERILSATGPYQGHLQRPSDGEAPDKIAWLQCVGSRDINRCDHSYCSSVCCMYAIKEAVIAKEHAEHDLDAAVFFMDIRTYGKDFERYYNRAKNEQGVRFIRSRIHSISEDSDTHDLILQYADEEGTLNEEVFEMVVLSVGLETPKALVEMAHGMEIELDEDAFVRTGTFTPVETSKKGVYVCGAFQEPKDIPYSVMEASAAACDAKAILSSARGSLVKDKAYPKEIDVSSQKPRIGVFVCNCGTNIGGIVDVPQVAEYTRSLPGVTYVEENLFTCSQDTQDNMKEIIEHEGLNRVIVAACTPRTHEALFQETLRDAGLNKYLFEMANIRNQCSWVHSKEKEEATDKSKDLIRMAVARAQLIQPLPQPTISVDKKALVIGGGISGMTSTLGLADQGFHTYLIEESDRLGGNAINLIETWRGDRIADSLKEMVLKTEEHPLIEVHTKSTIKDATGFVGNFETTISHEGADTTFKHGAVVIAVGAREHKPTEYLYGENDSVLTSLELDKALKNEDKKVTNGKNTVFVQCVGSRDSERPYCSKVCCTHSIKSALELKEMNPDMDIYILYRDIRTYGQREELYREARRQGVIFIRYSLDRKPEVEQEGSVLSVIIRDYILGRDIRIEADLIVLASAIVPRDNESLARLYKLPLNEDGFFMEAHAKLRPVEFATEGIFLAGIAHYPKPIEESIAQAKAAASRASVVLSKEQLTVEGAVSHVNEIMCRGCGKCVEACPFNAIELVEKEDDKSAAYVQEALCKGCGSCAVACPTGAASIFHFDDQEVLAMVEAALN</sequence>
<evidence type="ECO:0000256" key="7">
    <source>
        <dbReference type="ARBA" id="ARBA00023002"/>
    </source>
</evidence>
<dbReference type="SUPFAM" id="SSF54292">
    <property type="entry name" value="2Fe-2S ferredoxin-like"/>
    <property type="match status" value="1"/>
</dbReference>
<dbReference type="GO" id="GO:0046872">
    <property type="term" value="F:metal ion binding"/>
    <property type="evidence" value="ECO:0007669"/>
    <property type="project" value="UniProtKB-KW"/>
</dbReference>
<comment type="caution">
    <text evidence="12">The sequence shown here is derived from an EMBL/GenBank/DDBJ whole genome shotgun (WGS) entry which is preliminary data.</text>
</comment>
<evidence type="ECO:0000256" key="9">
    <source>
        <dbReference type="ARBA" id="ARBA00023014"/>
    </source>
</evidence>
<dbReference type="PROSITE" id="PS51085">
    <property type="entry name" value="2FE2S_FER_2"/>
    <property type="match status" value="1"/>
</dbReference>
<evidence type="ECO:0000256" key="1">
    <source>
        <dbReference type="ARBA" id="ARBA00001974"/>
    </source>
</evidence>
<feature type="domain" description="4Fe-4S ferredoxin-type" evidence="11">
    <location>
        <begin position="215"/>
        <end position="249"/>
    </location>
</feature>
<dbReference type="EMBL" id="JACNJD010000193">
    <property type="protein sequence ID" value="MBC8177164.1"/>
    <property type="molecule type" value="Genomic_DNA"/>
</dbReference>
<feature type="domain" description="4Fe-4S ferredoxin-type" evidence="11">
    <location>
        <begin position="153"/>
        <end position="183"/>
    </location>
</feature>
<organism evidence="12 13">
    <name type="scientific">Candidatus Desulfacyla euxinica</name>
    <dbReference type="NCBI Taxonomy" id="2841693"/>
    <lineage>
        <taxon>Bacteria</taxon>
        <taxon>Deltaproteobacteria</taxon>
        <taxon>Candidatus Desulfacyla</taxon>
    </lineage>
</organism>
<evidence type="ECO:0000256" key="5">
    <source>
        <dbReference type="ARBA" id="ARBA00022737"/>
    </source>
</evidence>
<dbReference type="InterPro" id="IPR017900">
    <property type="entry name" value="4Fe4S_Fe_S_CS"/>
</dbReference>
<dbReference type="PANTHER" id="PTHR43498">
    <property type="entry name" value="FERREDOXIN:COB-COM HETERODISULFIDE REDUCTASE SUBUNIT A"/>
    <property type="match status" value="1"/>
</dbReference>
<protein>
    <submittedName>
        <fullName evidence="12">FAD-dependent oxidoreductase</fullName>
    </submittedName>
</protein>
<evidence type="ECO:0000259" key="10">
    <source>
        <dbReference type="PROSITE" id="PS51085"/>
    </source>
</evidence>
<dbReference type="PROSITE" id="PS51379">
    <property type="entry name" value="4FE4S_FER_2"/>
    <property type="match status" value="5"/>
</dbReference>
<dbReference type="Gene3D" id="3.50.50.60">
    <property type="entry name" value="FAD/NAD(P)-binding domain"/>
    <property type="match status" value="2"/>
</dbReference>
<keyword evidence="9" id="KW-0411">Iron-sulfur</keyword>
<dbReference type="Gene3D" id="3.30.70.20">
    <property type="match status" value="2"/>
</dbReference>
<feature type="domain" description="4Fe-4S ferredoxin-type" evidence="11">
    <location>
        <begin position="1002"/>
        <end position="1031"/>
    </location>
</feature>
<evidence type="ECO:0000256" key="6">
    <source>
        <dbReference type="ARBA" id="ARBA00022827"/>
    </source>
</evidence>
<keyword evidence="3" id="KW-0004">4Fe-4S</keyword>
<dbReference type="GO" id="GO:0051539">
    <property type="term" value="F:4 iron, 4 sulfur cluster binding"/>
    <property type="evidence" value="ECO:0007669"/>
    <property type="project" value="UniProtKB-KW"/>
</dbReference>
<dbReference type="InterPro" id="IPR039650">
    <property type="entry name" value="HdrA-like"/>
</dbReference>
<accession>A0A8J6N0N5</accession>
<dbReference type="Pfam" id="PF12838">
    <property type="entry name" value="Fer4_7"/>
    <property type="match status" value="2"/>
</dbReference>
<feature type="domain" description="4Fe-4S ferredoxin-type" evidence="11">
    <location>
        <begin position="1036"/>
        <end position="1065"/>
    </location>
</feature>
<evidence type="ECO:0000256" key="4">
    <source>
        <dbReference type="ARBA" id="ARBA00022723"/>
    </source>
</evidence>
<dbReference type="SUPFAM" id="SSF51905">
    <property type="entry name" value="FAD/NAD(P)-binding domain"/>
    <property type="match status" value="2"/>
</dbReference>
<keyword evidence="6" id="KW-0274">FAD</keyword>
<dbReference type="InterPro" id="IPR036010">
    <property type="entry name" value="2Fe-2S_ferredoxin-like_sf"/>
</dbReference>
<keyword evidence="8" id="KW-0408">Iron</keyword>
<feature type="domain" description="2Fe-2S ferredoxin-type" evidence="10">
    <location>
        <begin position="1"/>
        <end position="80"/>
    </location>
</feature>
<dbReference type="CDD" id="cd00207">
    <property type="entry name" value="fer2"/>
    <property type="match status" value="1"/>
</dbReference>
<dbReference type="Pfam" id="PF13510">
    <property type="entry name" value="Fer2_4"/>
    <property type="match status" value="1"/>
</dbReference>
<dbReference type="Gene3D" id="3.10.20.740">
    <property type="match status" value="1"/>
</dbReference>
<keyword evidence="7" id="KW-0560">Oxidoreductase</keyword>
<dbReference type="InterPro" id="IPR036188">
    <property type="entry name" value="FAD/NAD-bd_sf"/>
</dbReference>
<keyword evidence="5" id="KW-0677">Repeat</keyword>
<evidence type="ECO:0000313" key="12">
    <source>
        <dbReference type="EMBL" id="MBC8177164.1"/>
    </source>
</evidence>
<evidence type="ECO:0000313" key="13">
    <source>
        <dbReference type="Proteomes" id="UP000650524"/>
    </source>
</evidence>
<dbReference type="InterPro" id="IPR023753">
    <property type="entry name" value="FAD/NAD-binding_dom"/>
</dbReference>
<evidence type="ECO:0000256" key="3">
    <source>
        <dbReference type="ARBA" id="ARBA00022485"/>
    </source>
</evidence>